<dbReference type="Pfam" id="PF02086">
    <property type="entry name" value="MethyltransfD12"/>
    <property type="match status" value="1"/>
</dbReference>
<dbReference type="InterPro" id="IPR029063">
    <property type="entry name" value="SAM-dependent_MTases_sf"/>
</dbReference>
<dbReference type="NCBIfam" id="TIGR00571">
    <property type="entry name" value="dam"/>
    <property type="match status" value="1"/>
</dbReference>
<dbReference type="InterPro" id="IPR012327">
    <property type="entry name" value="MeTrfase_D12"/>
</dbReference>
<evidence type="ECO:0000313" key="8">
    <source>
        <dbReference type="EMBL" id="MFC0180734.1"/>
    </source>
</evidence>
<comment type="similarity">
    <text evidence="1 7">Belongs to the N(4)/N(6)-methyltransferase family.</text>
</comment>
<comment type="caution">
    <text evidence="8">The sequence shown here is derived from an EMBL/GenBank/DDBJ whole genome shotgun (WGS) entry which is preliminary data.</text>
</comment>
<dbReference type="Proteomes" id="UP001589758">
    <property type="component" value="Unassembled WGS sequence"/>
</dbReference>
<accession>A0ABV6CCL8</accession>
<keyword evidence="9" id="KW-1185">Reference proteome</keyword>
<evidence type="ECO:0000256" key="1">
    <source>
        <dbReference type="ARBA" id="ARBA00006594"/>
    </source>
</evidence>
<dbReference type="PRINTS" id="PR00505">
    <property type="entry name" value="D12N6MTFRASE"/>
</dbReference>
<evidence type="ECO:0000256" key="3">
    <source>
        <dbReference type="ARBA" id="ARBA00022603"/>
    </source>
</evidence>
<dbReference type="PROSITE" id="PS00092">
    <property type="entry name" value="N6_MTASE"/>
    <property type="match status" value="1"/>
</dbReference>
<dbReference type="InterPro" id="IPR002052">
    <property type="entry name" value="DNA_methylase_N6_adenine_CS"/>
</dbReference>
<evidence type="ECO:0000256" key="5">
    <source>
        <dbReference type="ARBA" id="ARBA00022691"/>
    </source>
</evidence>
<dbReference type="EMBL" id="JBHLXE010000108">
    <property type="protein sequence ID" value="MFC0180734.1"/>
    <property type="molecule type" value="Genomic_DNA"/>
</dbReference>
<protein>
    <recommendedName>
        <fullName evidence="2 7">Site-specific DNA-methyltransferase (adenine-specific)</fullName>
        <ecNumber evidence="2 7">2.1.1.72</ecNumber>
    </recommendedName>
</protein>
<name>A0ABV6CCL8_9GAMM</name>
<evidence type="ECO:0000313" key="9">
    <source>
        <dbReference type="Proteomes" id="UP001589758"/>
    </source>
</evidence>
<dbReference type="PANTHER" id="PTHR30481:SF3">
    <property type="entry name" value="DNA ADENINE METHYLASE"/>
    <property type="match status" value="1"/>
</dbReference>
<keyword evidence="5 7" id="KW-0949">S-adenosyl-L-methionine</keyword>
<evidence type="ECO:0000256" key="7">
    <source>
        <dbReference type="RuleBase" id="RU361257"/>
    </source>
</evidence>
<dbReference type="RefSeq" id="WP_385877860.1">
    <property type="nucleotide sequence ID" value="NZ_JBHLXE010000108.1"/>
</dbReference>
<dbReference type="GO" id="GO:0032259">
    <property type="term" value="P:methylation"/>
    <property type="evidence" value="ECO:0007669"/>
    <property type="project" value="UniProtKB-KW"/>
</dbReference>
<sequence>MGKKVPLREKMLRAKVNDKQRPFLKWAGGKYKVLDFLTPHFPSSDVFVEPFIGAGSVFLNTHYEHYILNDINSDLINLYKIIQNEAKAYIKDAEALFRPANNNPDTFYEFREKFNLSKDTYERAVIFLYLNKFGFNGLCRYNKKGIFNVPFGSYKKVTFNKEKILYFSKKAQNATFYNYPFEQIFDLAPNNSIIYCDPPYAPLTEGLSFTSYHTDDFSIESQRKLIELAKKNSLQKKSTVLISNHDTPQTREWYDDATLYSHKVRRLINSQGKRPEVKEILAIYYPN</sequence>
<organism evidence="8 9">
    <name type="scientific">Thorsellia kenyensis</name>
    <dbReference type="NCBI Taxonomy" id="1549888"/>
    <lineage>
        <taxon>Bacteria</taxon>
        <taxon>Pseudomonadati</taxon>
        <taxon>Pseudomonadota</taxon>
        <taxon>Gammaproteobacteria</taxon>
        <taxon>Enterobacterales</taxon>
        <taxon>Thorselliaceae</taxon>
        <taxon>Thorsellia</taxon>
    </lineage>
</organism>
<gene>
    <name evidence="8" type="ORF">ACFFIT_11695</name>
</gene>
<dbReference type="Gene3D" id="3.40.50.150">
    <property type="entry name" value="Vaccinia Virus protein VP39"/>
    <property type="match status" value="1"/>
</dbReference>
<proteinExistence type="inferred from homology"/>
<dbReference type="GO" id="GO:0009007">
    <property type="term" value="F:site-specific DNA-methyltransferase (adenine-specific) activity"/>
    <property type="evidence" value="ECO:0007669"/>
    <property type="project" value="UniProtKB-EC"/>
</dbReference>
<dbReference type="EC" id="2.1.1.72" evidence="2 7"/>
<evidence type="ECO:0000256" key="4">
    <source>
        <dbReference type="ARBA" id="ARBA00022679"/>
    </source>
</evidence>
<evidence type="ECO:0000256" key="2">
    <source>
        <dbReference type="ARBA" id="ARBA00011900"/>
    </source>
</evidence>
<dbReference type="Gene3D" id="1.10.1020.10">
    <property type="entry name" value="Adenine-specific Methyltransferase, Domain 2"/>
    <property type="match status" value="1"/>
</dbReference>
<dbReference type="InterPro" id="IPR012263">
    <property type="entry name" value="M_m6A_EcoRV"/>
</dbReference>
<keyword evidence="3 7" id="KW-0489">Methyltransferase</keyword>
<dbReference type="InterPro" id="IPR023095">
    <property type="entry name" value="Ade_MeTrfase_dom_2"/>
</dbReference>
<dbReference type="SUPFAM" id="SSF53335">
    <property type="entry name" value="S-adenosyl-L-methionine-dependent methyltransferases"/>
    <property type="match status" value="1"/>
</dbReference>
<evidence type="ECO:0000256" key="6">
    <source>
        <dbReference type="ARBA" id="ARBA00047942"/>
    </source>
</evidence>
<keyword evidence="4 7" id="KW-0808">Transferase</keyword>
<comment type="catalytic activity">
    <reaction evidence="6 7">
        <text>a 2'-deoxyadenosine in DNA + S-adenosyl-L-methionine = an N(6)-methyl-2'-deoxyadenosine in DNA + S-adenosyl-L-homocysteine + H(+)</text>
        <dbReference type="Rhea" id="RHEA:15197"/>
        <dbReference type="Rhea" id="RHEA-COMP:12418"/>
        <dbReference type="Rhea" id="RHEA-COMP:12419"/>
        <dbReference type="ChEBI" id="CHEBI:15378"/>
        <dbReference type="ChEBI" id="CHEBI:57856"/>
        <dbReference type="ChEBI" id="CHEBI:59789"/>
        <dbReference type="ChEBI" id="CHEBI:90615"/>
        <dbReference type="ChEBI" id="CHEBI:90616"/>
        <dbReference type="EC" id="2.1.1.72"/>
    </reaction>
</comment>
<reference evidence="8 9" key="1">
    <citation type="submission" date="2024-09" db="EMBL/GenBank/DDBJ databases">
        <authorList>
            <person name="Sun Q."/>
            <person name="Mori K."/>
        </authorList>
    </citation>
    <scope>NUCLEOTIDE SEQUENCE [LARGE SCALE GENOMIC DNA]</scope>
    <source>
        <strain evidence="8 9">CCM 8545</strain>
    </source>
</reference>
<dbReference type="PIRSF" id="PIRSF000398">
    <property type="entry name" value="M_m6A_EcoRV"/>
    <property type="match status" value="1"/>
</dbReference>
<dbReference type="PANTHER" id="PTHR30481">
    <property type="entry name" value="DNA ADENINE METHYLASE"/>
    <property type="match status" value="1"/>
</dbReference>